<evidence type="ECO:0000256" key="3">
    <source>
        <dbReference type="ARBA" id="ARBA00011852"/>
    </source>
</evidence>
<keyword evidence="8" id="KW-0644">Prostaglandin metabolism</keyword>
<keyword evidence="7" id="KW-0963">Cytoplasm</keyword>
<dbReference type="SUPFAM" id="SSF51735">
    <property type="entry name" value="NAD(P)-binding Rossmann-fold domains"/>
    <property type="match status" value="1"/>
</dbReference>
<evidence type="ECO:0000256" key="1">
    <source>
        <dbReference type="ARBA" id="ARBA00004496"/>
    </source>
</evidence>
<evidence type="ECO:0000313" key="36">
    <source>
        <dbReference type="Proteomes" id="UP000694865"/>
    </source>
</evidence>
<evidence type="ECO:0000256" key="6">
    <source>
        <dbReference type="ARBA" id="ARBA00020651"/>
    </source>
</evidence>
<dbReference type="InterPro" id="IPR014190">
    <property type="entry name" value="PTGR1"/>
</dbReference>
<reference evidence="37" key="1">
    <citation type="submission" date="2025-08" db="UniProtKB">
        <authorList>
            <consortium name="RefSeq"/>
        </authorList>
    </citation>
    <scope>IDENTIFICATION</scope>
    <source>
        <tissue evidence="37">Testes</tissue>
    </source>
</reference>
<sequence>MVKTQKFVLAKHFQGAPKESDFKLVEEELRSIVSGEMLLKTEFITVDPYMRVIESRHADYPVGTVVVNRSGWTTYSISDGIDLGFFSSSAGFPLRKLTFPPDLPLSLALGVLGMPGGTAYYGLLDLCKPKAGETVFVNAASGAVGGIVGQIAKIKGCTVIGCAGTDGKVELLRELGYDKVFNYRTENLDDALTRTATNGIDCYFDNVGGPFSNTVYKHLNVFARVAVSGSISQYNKINPDKVTPMEITVASKSLTIRGFFFPRYQQQASQAYDEMLEWITEGKLKYKEDVTVGFEHTPSKFIGLFSGANIGKAIIKI</sequence>
<evidence type="ECO:0000256" key="25">
    <source>
        <dbReference type="ARBA" id="ARBA00047903"/>
    </source>
</evidence>
<comment type="catalytic activity">
    <reaction evidence="34">
        <text>hexanal + NADP(+) = (E)-hex-2-enal + NADPH + H(+)</text>
        <dbReference type="Rhea" id="RHEA:50776"/>
        <dbReference type="ChEBI" id="CHEBI:15378"/>
        <dbReference type="ChEBI" id="CHEBI:28913"/>
        <dbReference type="ChEBI" id="CHEBI:57783"/>
        <dbReference type="ChEBI" id="CHEBI:58349"/>
        <dbReference type="ChEBI" id="CHEBI:88528"/>
    </reaction>
    <physiologicalReaction direction="right-to-left" evidence="34">
        <dbReference type="Rhea" id="RHEA:50778"/>
    </physiologicalReaction>
</comment>
<keyword evidence="12" id="KW-0007">Acetylation</keyword>
<dbReference type="InterPro" id="IPR045010">
    <property type="entry name" value="MDR_fam"/>
</dbReference>
<evidence type="ECO:0000256" key="24">
    <source>
        <dbReference type="ARBA" id="ARBA00047878"/>
    </source>
</evidence>
<dbReference type="Gene3D" id="3.90.180.10">
    <property type="entry name" value="Medium-chain alcohol dehydrogenases, catalytic domain"/>
    <property type="match status" value="2"/>
</dbReference>
<dbReference type="PANTHER" id="PTHR43205:SF7">
    <property type="entry name" value="PROSTAGLANDIN REDUCTASE 1"/>
    <property type="match status" value="1"/>
</dbReference>
<evidence type="ECO:0000256" key="12">
    <source>
        <dbReference type="ARBA" id="ARBA00022990"/>
    </source>
</evidence>
<evidence type="ECO:0000256" key="9">
    <source>
        <dbReference type="ARBA" id="ARBA00022553"/>
    </source>
</evidence>
<gene>
    <name evidence="37" type="primary">LOC100371282</name>
</gene>
<name>A0ABM0MPE4_SACKO</name>
<evidence type="ECO:0000256" key="29">
    <source>
        <dbReference type="ARBA" id="ARBA00048591"/>
    </source>
</evidence>
<comment type="catalytic activity">
    <reaction evidence="27">
        <text>13,14-dihydro-15-oxo-PGF2alpha + NADP(+) = 15-oxoprostaglandin F2alpha + NADPH + H(+)</text>
        <dbReference type="Rhea" id="RHEA:50588"/>
        <dbReference type="ChEBI" id="CHEBI:15378"/>
        <dbReference type="ChEBI" id="CHEBI:57783"/>
        <dbReference type="ChEBI" id="CHEBI:58349"/>
        <dbReference type="ChEBI" id="CHEBI:133374"/>
        <dbReference type="ChEBI" id="CHEBI:133409"/>
    </reaction>
    <physiologicalReaction direction="right-to-left" evidence="27">
        <dbReference type="Rhea" id="RHEA:50590"/>
    </physiologicalReaction>
</comment>
<dbReference type="RefSeq" id="XP_006821885.1">
    <property type="nucleotide sequence ID" value="XM_006821822.1"/>
</dbReference>
<keyword evidence="11" id="KW-0521">NADP</keyword>
<comment type="catalytic activity">
    <reaction evidence="33">
        <text>an n-alkanal + NADP(+) = an alk-2-enal + NADPH + H(+)</text>
        <dbReference type="Rhea" id="RHEA:13737"/>
        <dbReference type="ChEBI" id="CHEBI:12834"/>
        <dbReference type="ChEBI" id="CHEBI:13757"/>
        <dbReference type="ChEBI" id="CHEBI:15378"/>
        <dbReference type="ChEBI" id="CHEBI:57783"/>
        <dbReference type="ChEBI" id="CHEBI:58349"/>
        <dbReference type="EC" id="1.3.1.74"/>
    </reaction>
    <physiologicalReaction direction="right-to-left" evidence="33">
        <dbReference type="Rhea" id="RHEA:13739"/>
    </physiologicalReaction>
</comment>
<evidence type="ECO:0000256" key="34">
    <source>
        <dbReference type="ARBA" id="ARBA00049368"/>
    </source>
</evidence>
<evidence type="ECO:0000256" key="19">
    <source>
        <dbReference type="ARBA" id="ARBA00033119"/>
    </source>
</evidence>
<dbReference type="Proteomes" id="UP000694865">
    <property type="component" value="Unplaced"/>
</dbReference>
<protein>
    <recommendedName>
        <fullName evidence="6">Prostaglandin reductase 1</fullName>
        <ecNumber evidence="4">1.3.1.48</ecNumber>
        <ecNumber evidence="5">1.3.1.74</ecNumber>
    </recommendedName>
    <alternativeName>
        <fullName evidence="19">15-oxoprostaglandin 13-reductase</fullName>
    </alternativeName>
    <alternativeName>
        <fullName evidence="17">Dithiolethione-inducible gene 1 protein</fullName>
    </alternativeName>
    <alternativeName>
        <fullName evidence="16">Leukotriene B4 12-hydroxydehydrogenase</fullName>
    </alternativeName>
    <alternativeName>
        <fullName evidence="18">NAD(P)H-dependent alkenal/one oxidoreductase</fullName>
    </alternativeName>
</protein>
<evidence type="ECO:0000256" key="27">
    <source>
        <dbReference type="ARBA" id="ARBA00048290"/>
    </source>
</evidence>
<evidence type="ECO:0000256" key="2">
    <source>
        <dbReference type="ARBA" id="ARBA00010460"/>
    </source>
</evidence>
<dbReference type="InterPro" id="IPR013149">
    <property type="entry name" value="ADH-like_C"/>
</dbReference>
<evidence type="ECO:0000256" key="26">
    <source>
        <dbReference type="ARBA" id="ARBA00048066"/>
    </source>
</evidence>
<evidence type="ECO:0000259" key="35">
    <source>
        <dbReference type="SMART" id="SM00829"/>
    </source>
</evidence>
<dbReference type="InterPro" id="IPR036291">
    <property type="entry name" value="NAD(P)-bd_dom_sf"/>
</dbReference>
<evidence type="ECO:0000256" key="31">
    <source>
        <dbReference type="ARBA" id="ARBA00049068"/>
    </source>
</evidence>
<evidence type="ECO:0000256" key="22">
    <source>
        <dbReference type="ARBA" id="ARBA00047742"/>
    </source>
</evidence>
<comment type="similarity">
    <text evidence="2">Belongs to the NADP-dependent oxidoreductase L4BD family.</text>
</comment>
<keyword evidence="14" id="KW-0443">Lipid metabolism</keyword>
<comment type="catalytic activity">
    <reaction evidence="21">
        <text>decanal + NADP(+) = (2E)-decenal + NADPH + H(+)</text>
        <dbReference type="Rhea" id="RHEA:50612"/>
        <dbReference type="ChEBI" id="CHEBI:15378"/>
        <dbReference type="ChEBI" id="CHEBI:31457"/>
        <dbReference type="ChEBI" id="CHEBI:57783"/>
        <dbReference type="ChEBI" id="CHEBI:58349"/>
        <dbReference type="ChEBI" id="CHEBI:133455"/>
    </reaction>
    <physiologicalReaction direction="right-to-left" evidence="21">
        <dbReference type="Rhea" id="RHEA:50614"/>
    </physiologicalReaction>
</comment>
<evidence type="ECO:0000256" key="33">
    <source>
        <dbReference type="ARBA" id="ARBA00049179"/>
    </source>
</evidence>
<evidence type="ECO:0000256" key="18">
    <source>
        <dbReference type="ARBA" id="ARBA00032297"/>
    </source>
</evidence>
<comment type="catalytic activity">
    <reaction evidence="23">
        <text>leukotriene B4 + NADP(+) = 12-oxo-leukotriene B4 + NADPH + H(+)</text>
        <dbReference type="Rhea" id="RHEA:50608"/>
        <dbReference type="ChEBI" id="CHEBI:15378"/>
        <dbReference type="ChEBI" id="CHEBI:57461"/>
        <dbReference type="ChEBI" id="CHEBI:57783"/>
        <dbReference type="ChEBI" id="CHEBI:58349"/>
        <dbReference type="ChEBI" id="CHEBI:133309"/>
    </reaction>
    <physiologicalReaction direction="left-to-right" evidence="23">
        <dbReference type="Rhea" id="RHEA:50609"/>
    </physiologicalReaction>
</comment>
<comment type="subcellular location">
    <subcellularLocation>
        <location evidence="1">Cytoplasm</location>
    </subcellularLocation>
</comment>
<dbReference type="InterPro" id="IPR041694">
    <property type="entry name" value="ADH_N_2"/>
</dbReference>
<organism evidence="36 37">
    <name type="scientific">Saccoglossus kowalevskii</name>
    <name type="common">Acorn worm</name>
    <dbReference type="NCBI Taxonomy" id="10224"/>
    <lineage>
        <taxon>Eukaryota</taxon>
        <taxon>Metazoa</taxon>
        <taxon>Hemichordata</taxon>
        <taxon>Enteropneusta</taxon>
        <taxon>Harrimaniidae</taxon>
        <taxon>Saccoglossus</taxon>
    </lineage>
</organism>
<evidence type="ECO:0000256" key="20">
    <source>
        <dbReference type="ARBA" id="ARBA00047461"/>
    </source>
</evidence>
<keyword evidence="9" id="KW-0597">Phosphoprotein</keyword>
<comment type="catalytic activity">
    <reaction evidence="26">
        <text>nonan-2-one + NADP(+) = (3E)-nonen-2-one + NADPH + H(+)</text>
        <dbReference type="Rhea" id="RHEA:50616"/>
        <dbReference type="ChEBI" id="CHEBI:15378"/>
        <dbReference type="ChEBI" id="CHEBI:57783"/>
        <dbReference type="ChEBI" id="CHEBI:58349"/>
        <dbReference type="ChEBI" id="CHEBI:77927"/>
        <dbReference type="ChEBI" id="CHEBI:133457"/>
    </reaction>
    <physiologicalReaction direction="right-to-left" evidence="26">
        <dbReference type="Rhea" id="RHEA:50618"/>
    </physiologicalReaction>
</comment>
<evidence type="ECO:0000256" key="28">
    <source>
        <dbReference type="ARBA" id="ARBA00048387"/>
    </source>
</evidence>
<evidence type="ECO:0000256" key="8">
    <source>
        <dbReference type="ARBA" id="ARBA00022501"/>
    </source>
</evidence>
<comment type="catalytic activity">
    <reaction evidence="24">
        <text>13,14-dihydro-15-oxo-prostaglandin F1alpha + NADP(+) = 15-oxoprostaglandin F1alpha + NADPH + H(+)</text>
        <dbReference type="Rhea" id="RHEA:50592"/>
        <dbReference type="ChEBI" id="CHEBI:15378"/>
        <dbReference type="ChEBI" id="CHEBI:57783"/>
        <dbReference type="ChEBI" id="CHEBI:58349"/>
        <dbReference type="ChEBI" id="CHEBI:79072"/>
        <dbReference type="ChEBI" id="CHEBI:133411"/>
    </reaction>
    <physiologicalReaction direction="right-to-left" evidence="24">
        <dbReference type="Rhea" id="RHEA:50594"/>
    </physiologicalReaction>
</comment>
<dbReference type="GeneID" id="100371282"/>
<evidence type="ECO:0000256" key="5">
    <source>
        <dbReference type="ARBA" id="ARBA00012410"/>
    </source>
</evidence>
<comment type="catalytic activity">
    <reaction evidence="29">
        <text>20-hydroxy-leukotriene B4 + NADP(+) = 12-oxo-20-hydroxy-leukotriene B4 + NADPH + H(+)</text>
        <dbReference type="Rhea" id="RHEA:51208"/>
        <dbReference type="ChEBI" id="CHEBI:15378"/>
        <dbReference type="ChEBI" id="CHEBI:57460"/>
        <dbReference type="ChEBI" id="CHEBI:57783"/>
        <dbReference type="ChEBI" id="CHEBI:58349"/>
        <dbReference type="ChEBI" id="CHEBI:133346"/>
    </reaction>
    <physiologicalReaction direction="left-to-right" evidence="29">
        <dbReference type="Rhea" id="RHEA:51209"/>
    </physiologicalReaction>
</comment>
<evidence type="ECO:0000256" key="32">
    <source>
        <dbReference type="ARBA" id="ARBA00049070"/>
    </source>
</evidence>
<keyword evidence="15" id="KW-0379">Hydroxylation</keyword>
<dbReference type="InterPro" id="IPR011032">
    <property type="entry name" value="GroES-like_sf"/>
</dbReference>
<comment type="catalytic activity">
    <reaction evidence="30">
        <text>6-trans-leukotriene B4 + NADP(+) = 12-oxo-(5S)-hydroxy-(6E,8E,10E,14Z)-eicosatetraenoate + NADPH + H(+)</text>
        <dbReference type="Rhea" id="RHEA:51204"/>
        <dbReference type="ChEBI" id="CHEBI:15378"/>
        <dbReference type="ChEBI" id="CHEBI:57783"/>
        <dbReference type="ChEBI" id="CHEBI:58349"/>
        <dbReference type="ChEBI" id="CHEBI:90723"/>
        <dbReference type="ChEBI" id="CHEBI:133974"/>
    </reaction>
    <physiologicalReaction direction="left-to-right" evidence="30">
        <dbReference type="Rhea" id="RHEA:51205"/>
    </physiologicalReaction>
</comment>
<dbReference type="InterPro" id="IPR020843">
    <property type="entry name" value="ER"/>
</dbReference>
<evidence type="ECO:0000256" key="11">
    <source>
        <dbReference type="ARBA" id="ARBA00022857"/>
    </source>
</evidence>
<evidence type="ECO:0000256" key="15">
    <source>
        <dbReference type="ARBA" id="ARBA00023278"/>
    </source>
</evidence>
<dbReference type="Pfam" id="PF00107">
    <property type="entry name" value="ADH_zinc_N"/>
    <property type="match status" value="1"/>
</dbReference>
<proteinExistence type="inferred from homology"/>
<accession>A0ABM0MPE4</accession>
<evidence type="ECO:0000256" key="21">
    <source>
        <dbReference type="ARBA" id="ARBA00047617"/>
    </source>
</evidence>
<feature type="domain" description="Enoyl reductase (ER)" evidence="35">
    <location>
        <begin position="15"/>
        <end position="315"/>
    </location>
</feature>
<evidence type="ECO:0000256" key="14">
    <source>
        <dbReference type="ARBA" id="ARBA00023098"/>
    </source>
</evidence>
<evidence type="ECO:0000256" key="23">
    <source>
        <dbReference type="ARBA" id="ARBA00047871"/>
    </source>
</evidence>
<dbReference type="EC" id="1.3.1.48" evidence="4"/>
<evidence type="ECO:0000256" key="17">
    <source>
        <dbReference type="ARBA" id="ARBA00032255"/>
    </source>
</evidence>
<keyword evidence="13" id="KW-0560">Oxidoreductase</keyword>
<evidence type="ECO:0000256" key="10">
    <source>
        <dbReference type="ARBA" id="ARBA00022832"/>
    </source>
</evidence>
<evidence type="ECO:0000256" key="16">
    <source>
        <dbReference type="ARBA" id="ARBA00031851"/>
    </source>
</evidence>
<keyword evidence="10" id="KW-0276">Fatty acid metabolism</keyword>
<keyword evidence="36" id="KW-1185">Reference proteome</keyword>
<evidence type="ECO:0000256" key="30">
    <source>
        <dbReference type="ARBA" id="ARBA00048953"/>
    </source>
</evidence>
<dbReference type="Pfam" id="PF16884">
    <property type="entry name" value="ADH_N_2"/>
    <property type="match status" value="1"/>
</dbReference>
<comment type="subunit">
    <text evidence="3">Monomer or homodimer.</text>
</comment>
<evidence type="ECO:0000256" key="7">
    <source>
        <dbReference type="ARBA" id="ARBA00022490"/>
    </source>
</evidence>
<dbReference type="SMART" id="SM00829">
    <property type="entry name" value="PKS_ER"/>
    <property type="match status" value="1"/>
</dbReference>
<dbReference type="EC" id="1.3.1.74" evidence="5"/>
<dbReference type="Gene3D" id="3.40.50.720">
    <property type="entry name" value="NAD(P)-binding Rossmann-like Domain"/>
    <property type="match status" value="1"/>
</dbReference>
<comment type="catalytic activity">
    <reaction evidence="25">
        <text>dodecanal + NADP(+) = (2E)-dodecenal + NADPH + H(+)</text>
        <dbReference type="Rhea" id="RHEA:50784"/>
        <dbReference type="ChEBI" id="CHEBI:15378"/>
        <dbReference type="ChEBI" id="CHEBI:27836"/>
        <dbReference type="ChEBI" id="CHEBI:57783"/>
        <dbReference type="ChEBI" id="CHEBI:58349"/>
        <dbReference type="ChEBI" id="CHEBI:133741"/>
    </reaction>
    <physiologicalReaction direction="right-to-left" evidence="25">
        <dbReference type="Rhea" id="RHEA:50786"/>
    </physiologicalReaction>
</comment>
<comment type="catalytic activity">
    <reaction evidence="31">
        <text>(5S,12S)-dihydroxy-(6E,10E,12E,14Z)-eicosatetraenoate + NADP(+) = 12-oxo-(5S)-hydroxy-(6E,8E,10E,14Z)-eicosatetraenoate + NADPH + H(+)</text>
        <dbReference type="Rhea" id="RHEA:51212"/>
        <dbReference type="ChEBI" id="CHEBI:15378"/>
        <dbReference type="ChEBI" id="CHEBI:57783"/>
        <dbReference type="ChEBI" id="CHEBI:58349"/>
        <dbReference type="ChEBI" id="CHEBI:133974"/>
        <dbReference type="ChEBI" id="CHEBI:133975"/>
    </reaction>
    <physiologicalReaction direction="left-to-right" evidence="31">
        <dbReference type="Rhea" id="RHEA:51213"/>
    </physiologicalReaction>
</comment>
<evidence type="ECO:0000313" key="37">
    <source>
        <dbReference type="RefSeq" id="XP_006821885.1"/>
    </source>
</evidence>
<evidence type="ECO:0000256" key="13">
    <source>
        <dbReference type="ARBA" id="ARBA00023002"/>
    </source>
</evidence>
<comment type="catalytic activity">
    <reaction evidence="22">
        <text>pentan-2-one + NADP(+) = (E)-pent-3-en-2-one + NADPH + H(+)</text>
        <dbReference type="Rhea" id="RHEA:50788"/>
        <dbReference type="ChEBI" id="CHEBI:15378"/>
        <dbReference type="ChEBI" id="CHEBI:16472"/>
        <dbReference type="ChEBI" id="CHEBI:57783"/>
        <dbReference type="ChEBI" id="CHEBI:58349"/>
        <dbReference type="ChEBI" id="CHEBI:145276"/>
    </reaction>
    <physiologicalReaction direction="right-to-left" evidence="22">
        <dbReference type="Rhea" id="RHEA:50790"/>
    </physiologicalReaction>
</comment>
<evidence type="ECO:0000256" key="4">
    <source>
        <dbReference type="ARBA" id="ARBA00011981"/>
    </source>
</evidence>
<dbReference type="PANTHER" id="PTHR43205">
    <property type="entry name" value="PROSTAGLANDIN REDUCTASE"/>
    <property type="match status" value="1"/>
</dbReference>
<dbReference type="CDD" id="cd08294">
    <property type="entry name" value="leukotriene_B4_DH_like"/>
    <property type="match status" value="1"/>
</dbReference>
<dbReference type="SUPFAM" id="SSF50129">
    <property type="entry name" value="GroES-like"/>
    <property type="match status" value="2"/>
</dbReference>
<comment type="catalytic activity">
    <reaction evidence="20">
        <text>octanal + NADP(+) = (2E)-octenal + NADPH + H(+)</text>
        <dbReference type="Rhea" id="RHEA:50780"/>
        <dbReference type="ChEBI" id="CHEBI:15378"/>
        <dbReference type="ChEBI" id="CHEBI:17935"/>
        <dbReference type="ChEBI" id="CHEBI:57783"/>
        <dbReference type="ChEBI" id="CHEBI:58349"/>
        <dbReference type="ChEBI" id="CHEBI:61748"/>
    </reaction>
    <physiologicalReaction direction="right-to-left" evidence="20">
        <dbReference type="Rhea" id="RHEA:50782"/>
    </physiologicalReaction>
</comment>
<comment type="catalytic activity">
    <reaction evidence="28">
        <text>4-hydroxynonanal + NADP(+) = (E)-4-hydroxynon-2-enal + NADPH + H(+)</text>
        <dbReference type="Rhea" id="RHEA:64736"/>
        <dbReference type="ChEBI" id="CHEBI:15378"/>
        <dbReference type="ChEBI" id="CHEBI:57783"/>
        <dbReference type="ChEBI" id="CHEBI:58349"/>
        <dbReference type="ChEBI" id="CHEBI:58968"/>
        <dbReference type="ChEBI" id="CHEBI:156112"/>
    </reaction>
    <physiologicalReaction direction="right-to-left" evidence="28">
        <dbReference type="Rhea" id="RHEA:64738"/>
    </physiologicalReaction>
</comment>
<comment type="catalytic activity">
    <reaction evidence="32">
        <text>13,14-dihydro-15-oxo-prostaglandin E1 + NADP(+) = 15-oxoprostaglandin E1 + NADPH + H(+)</text>
        <dbReference type="Rhea" id="RHEA:50584"/>
        <dbReference type="ChEBI" id="CHEBI:15378"/>
        <dbReference type="ChEBI" id="CHEBI:57401"/>
        <dbReference type="ChEBI" id="CHEBI:57783"/>
        <dbReference type="ChEBI" id="CHEBI:58349"/>
        <dbReference type="ChEBI" id="CHEBI:133408"/>
    </reaction>
    <physiologicalReaction direction="right-to-left" evidence="32">
        <dbReference type="Rhea" id="RHEA:50586"/>
    </physiologicalReaction>
</comment>